<accession>A0A923NLI6</accession>
<gene>
    <name evidence="2" type="ORF">H9L42_10615</name>
</gene>
<keyword evidence="3" id="KW-1185">Reference proteome</keyword>
<feature type="transmembrane region" description="Helical" evidence="1">
    <location>
        <begin position="34"/>
        <end position="49"/>
    </location>
</feature>
<dbReference type="RefSeq" id="WP_187303386.1">
    <property type="nucleotide sequence ID" value="NZ_JACRYT010000011.1"/>
</dbReference>
<organism evidence="2 3">
    <name type="scientific">Zhenpiania hominis</name>
    <dbReference type="NCBI Taxonomy" id="2763644"/>
    <lineage>
        <taxon>Bacteria</taxon>
        <taxon>Bacillati</taxon>
        <taxon>Bacillota</taxon>
        <taxon>Clostridia</taxon>
        <taxon>Peptostreptococcales</taxon>
        <taxon>Anaerovoracaceae</taxon>
        <taxon>Zhenpiania</taxon>
    </lineage>
</organism>
<feature type="transmembrane region" description="Helical" evidence="1">
    <location>
        <begin position="106"/>
        <end position="125"/>
    </location>
</feature>
<comment type="caution">
    <text evidence="2">The sequence shown here is derived from an EMBL/GenBank/DDBJ whole genome shotgun (WGS) entry which is preliminary data.</text>
</comment>
<keyword evidence="1" id="KW-0812">Transmembrane</keyword>
<keyword evidence="1" id="KW-1133">Transmembrane helix</keyword>
<dbReference type="EMBL" id="JACRYT010000011">
    <property type="protein sequence ID" value="MBC6680287.1"/>
    <property type="molecule type" value="Genomic_DNA"/>
</dbReference>
<feature type="transmembrane region" description="Helical" evidence="1">
    <location>
        <begin position="56"/>
        <end position="71"/>
    </location>
</feature>
<proteinExistence type="predicted"/>
<dbReference type="Proteomes" id="UP000602647">
    <property type="component" value="Unassembled WGS sequence"/>
</dbReference>
<feature type="transmembrane region" description="Helical" evidence="1">
    <location>
        <begin position="137"/>
        <end position="163"/>
    </location>
</feature>
<evidence type="ECO:0000256" key="1">
    <source>
        <dbReference type="SAM" id="Phobius"/>
    </source>
</evidence>
<feature type="transmembrane region" description="Helical" evidence="1">
    <location>
        <begin position="7"/>
        <end position="28"/>
    </location>
</feature>
<name>A0A923NLI6_9FIRM</name>
<reference evidence="2" key="1">
    <citation type="submission" date="2020-08" db="EMBL/GenBank/DDBJ databases">
        <title>Genome public.</title>
        <authorList>
            <person name="Liu C."/>
            <person name="Sun Q."/>
        </authorList>
    </citation>
    <scope>NUCLEOTIDE SEQUENCE</scope>
    <source>
        <strain evidence="2">BX12</strain>
    </source>
</reference>
<protein>
    <submittedName>
        <fullName evidence="2">Uncharacterized protein</fullName>
    </submittedName>
</protein>
<evidence type="ECO:0000313" key="2">
    <source>
        <dbReference type="EMBL" id="MBC6680287.1"/>
    </source>
</evidence>
<keyword evidence="1" id="KW-0472">Membrane</keyword>
<dbReference type="AlphaFoldDB" id="A0A923NLI6"/>
<evidence type="ECO:0000313" key="3">
    <source>
        <dbReference type="Proteomes" id="UP000602647"/>
    </source>
</evidence>
<feature type="transmembrane region" description="Helical" evidence="1">
    <location>
        <begin position="77"/>
        <end position="94"/>
    </location>
</feature>
<sequence>MTNKKTYQLALGGICLALTIIFMFGASIVPGAELTLYAISALFIAVMILESGVKGGIALYIAAALLGLLIVPNKVGVLPYIGMFGLYGIVKFYIEKLKNPVAQVMLKVVFFAAVTTVAFTALKSLLFGGSSLPDFPIWVLIGAGIIMLLLYDLIYTLLIRIYCDRFRKEKKIHFELSKKGEEENEKNE</sequence>